<reference evidence="1 2" key="1">
    <citation type="submission" date="2024-06" db="EMBL/GenBank/DDBJ databases">
        <title>Genomic Encyclopedia of Type Strains, Phase IV (KMG-IV): sequencing the most valuable type-strain genomes for metagenomic binning, comparative biology and taxonomic classification.</title>
        <authorList>
            <person name="Goeker M."/>
        </authorList>
    </citation>
    <scope>NUCLEOTIDE SEQUENCE [LARGE SCALE GENOMIC DNA]</scope>
    <source>
        <strain evidence="1 2">DSM 15349</strain>
    </source>
</reference>
<dbReference type="NCBIfam" id="TIGR01484">
    <property type="entry name" value="HAD-SF-IIB"/>
    <property type="match status" value="1"/>
</dbReference>
<gene>
    <name evidence="1" type="ORF">ABID27_001019</name>
</gene>
<dbReference type="Pfam" id="PF08282">
    <property type="entry name" value="Hydrolase_3"/>
    <property type="match status" value="1"/>
</dbReference>
<dbReference type="Gene3D" id="3.30.1240.10">
    <property type="match status" value="1"/>
</dbReference>
<comment type="caution">
    <text evidence="1">The sequence shown here is derived from an EMBL/GenBank/DDBJ whole genome shotgun (WGS) entry which is preliminary data.</text>
</comment>
<dbReference type="PROSITE" id="PS01229">
    <property type="entry name" value="COF_2"/>
    <property type="match status" value="1"/>
</dbReference>
<evidence type="ECO:0000313" key="1">
    <source>
        <dbReference type="EMBL" id="MET3644395.1"/>
    </source>
</evidence>
<dbReference type="SFLD" id="SFLDG01140">
    <property type="entry name" value="C2.B:_Phosphomannomutase_and_P"/>
    <property type="match status" value="1"/>
</dbReference>
<dbReference type="SFLD" id="SFLDS00003">
    <property type="entry name" value="Haloacid_Dehalogenase"/>
    <property type="match status" value="1"/>
</dbReference>
<evidence type="ECO:0000313" key="2">
    <source>
        <dbReference type="Proteomes" id="UP001549055"/>
    </source>
</evidence>
<dbReference type="CDD" id="cd07516">
    <property type="entry name" value="HAD_Pase"/>
    <property type="match status" value="1"/>
</dbReference>
<dbReference type="PANTHER" id="PTHR10000:SF8">
    <property type="entry name" value="HAD SUPERFAMILY HYDROLASE-LIKE, TYPE 3"/>
    <property type="match status" value="1"/>
</dbReference>
<dbReference type="NCBIfam" id="TIGR00099">
    <property type="entry name" value="Cof-subfamily"/>
    <property type="match status" value="1"/>
</dbReference>
<dbReference type="EMBL" id="JBEPMK010000003">
    <property type="protein sequence ID" value="MET3644395.1"/>
    <property type="molecule type" value="Genomic_DNA"/>
</dbReference>
<dbReference type="InterPro" id="IPR023214">
    <property type="entry name" value="HAD_sf"/>
</dbReference>
<name>A0ABV2JKE3_9STRE</name>
<dbReference type="InterPro" id="IPR000150">
    <property type="entry name" value="Cof"/>
</dbReference>
<dbReference type="Gene3D" id="3.40.50.1000">
    <property type="entry name" value="HAD superfamily/HAD-like"/>
    <property type="match status" value="1"/>
</dbReference>
<dbReference type="Proteomes" id="UP001549055">
    <property type="component" value="Unassembled WGS sequence"/>
</dbReference>
<dbReference type="InterPro" id="IPR006379">
    <property type="entry name" value="HAD-SF_hydro_IIB"/>
</dbReference>
<dbReference type="SFLD" id="SFLDG01144">
    <property type="entry name" value="C2.B.4:_PGP_Like"/>
    <property type="match status" value="1"/>
</dbReference>
<organism evidence="1 2">
    <name type="scientific">Streptococcus gallinaceus</name>
    <dbReference type="NCBI Taxonomy" id="165758"/>
    <lineage>
        <taxon>Bacteria</taxon>
        <taxon>Bacillati</taxon>
        <taxon>Bacillota</taxon>
        <taxon>Bacilli</taxon>
        <taxon>Lactobacillales</taxon>
        <taxon>Streptococcaceae</taxon>
        <taxon>Streptococcus</taxon>
    </lineage>
</organism>
<protein>
    <submittedName>
        <fullName evidence="1">Cof subfamily protein (Haloacid dehalogenase superfamily)</fullName>
    </submittedName>
</protein>
<dbReference type="InterPro" id="IPR036412">
    <property type="entry name" value="HAD-like_sf"/>
</dbReference>
<proteinExistence type="predicted"/>
<accession>A0ABV2JKE3</accession>
<keyword evidence="2" id="KW-1185">Reference proteome</keyword>
<dbReference type="SUPFAM" id="SSF56784">
    <property type="entry name" value="HAD-like"/>
    <property type="match status" value="1"/>
</dbReference>
<dbReference type="RefSeq" id="WP_354280691.1">
    <property type="nucleotide sequence ID" value="NZ_JBEPMK010000003.1"/>
</dbReference>
<sequence>MIKLLALDMDGTLLDDQKRLSQENIQAIHKAVDAGVKLVLCTGRMLPGVKPYFDQLNLDAENEYVIVNNGCSTHQTKDWSLVDWAELSPDDIAYLAGFAKDSQLQLTLFDEEHYFVLDEEANDYVKADTEVVFLEPITLPLDQAIQFPGHLFQGMYVGSQAACDEFQERHQEELTQRFNGVRSQKTIYEVLPLGVSKASALKKLAKLLNIDPSEIMAMGDANNDIEMLEFAGLSIAMGNADDHIKALADATTASNNDNGVAQAIHQYILN</sequence>
<dbReference type="PANTHER" id="PTHR10000">
    <property type="entry name" value="PHOSPHOSERINE PHOSPHATASE"/>
    <property type="match status" value="1"/>
</dbReference>